<evidence type="ECO:0000313" key="2">
    <source>
        <dbReference type="EMBL" id="KRL87538.1"/>
    </source>
</evidence>
<feature type="transmembrane region" description="Helical" evidence="1">
    <location>
        <begin position="7"/>
        <end position="24"/>
    </location>
</feature>
<sequence length="61" mass="7004">MKVSAKVMAWVMVILNVILCWLVFGTDMMNMNNMAHAMQLMAVIMLIDAGMAFFMAYHQHH</sequence>
<dbReference type="Proteomes" id="UP000051922">
    <property type="component" value="Unassembled WGS sequence"/>
</dbReference>
<dbReference type="AlphaFoldDB" id="A0A0R1U9L3"/>
<name>A0A0R1U9L3_9LACO</name>
<reference evidence="2 3" key="1">
    <citation type="journal article" date="2015" name="Genome Announc.">
        <title>Expanding the biotechnology potential of lactobacilli through comparative genomics of 213 strains and associated genera.</title>
        <authorList>
            <person name="Sun Z."/>
            <person name="Harris H.M."/>
            <person name="McCann A."/>
            <person name="Guo C."/>
            <person name="Argimon S."/>
            <person name="Zhang W."/>
            <person name="Yang X."/>
            <person name="Jeffery I.B."/>
            <person name="Cooney J.C."/>
            <person name="Kagawa T.F."/>
            <person name="Liu W."/>
            <person name="Song Y."/>
            <person name="Salvetti E."/>
            <person name="Wrobel A."/>
            <person name="Rasinkangas P."/>
            <person name="Parkhill J."/>
            <person name="Rea M.C."/>
            <person name="O'Sullivan O."/>
            <person name="Ritari J."/>
            <person name="Douillard F.P."/>
            <person name="Paul Ross R."/>
            <person name="Yang R."/>
            <person name="Briner A.E."/>
            <person name="Felis G.E."/>
            <person name="de Vos W.M."/>
            <person name="Barrangou R."/>
            <person name="Klaenhammer T.R."/>
            <person name="Caufield P.W."/>
            <person name="Cui Y."/>
            <person name="Zhang H."/>
            <person name="O'Toole P.W."/>
        </authorList>
    </citation>
    <scope>NUCLEOTIDE SEQUENCE [LARGE SCALE GENOMIC DNA]</scope>
    <source>
        <strain evidence="2 3">DSM 15945</strain>
    </source>
</reference>
<proteinExistence type="predicted"/>
<dbReference type="PATRIC" id="fig|1423783.4.peg.2349"/>
<keyword evidence="1" id="KW-0472">Membrane</keyword>
<keyword evidence="1" id="KW-0812">Transmembrane</keyword>
<keyword evidence="1" id="KW-1133">Transmembrane helix</keyword>
<dbReference type="EMBL" id="AZFJ01000019">
    <property type="protein sequence ID" value="KRL87538.1"/>
    <property type="molecule type" value="Genomic_DNA"/>
</dbReference>
<feature type="transmembrane region" description="Helical" evidence="1">
    <location>
        <begin position="36"/>
        <end position="57"/>
    </location>
</feature>
<keyword evidence="3" id="KW-1185">Reference proteome</keyword>
<comment type="caution">
    <text evidence="2">The sequence shown here is derived from an EMBL/GenBank/DDBJ whole genome shotgun (WGS) entry which is preliminary data.</text>
</comment>
<accession>A0A0R1U9L3</accession>
<protein>
    <submittedName>
        <fullName evidence="2">Uncharacterized protein</fullName>
    </submittedName>
</protein>
<organism evidence="2 3">
    <name type="scientific">Lacticaseibacillus pantheris DSM 15945 = JCM 12539 = NBRC 106106</name>
    <dbReference type="NCBI Taxonomy" id="1423783"/>
    <lineage>
        <taxon>Bacteria</taxon>
        <taxon>Bacillati</taxon>
        <taxon>Bacillota</taxon>
        <taxon>Bacilli</taxon>
        <taxon>Lactobacillales</taxon>
        <taxon>Lactobacillaceae</taxon>
        <taxon>Lacticaseibacillus</taxon>
    </lineage>
</organism>
<evidence type="ECO:0000313" key="3">
    <source>
        <dbReference type="Proteomes" id="UP000051922"/>
    </source>
</evidence>
<gene>
    <name evidence="2" type="ORF">FC50_GL002296</name>
</gene>
<evidence type="ECO:0000256" key="1">
    <source>
        <dbReference type="SAM" id="Phobius"/>
    </source>
</evidence>
<dbReference type="RefSeq" id="WP_054648360.1">
    <property type="nucleotide sequence ID" value="NZ_AZFJ01000019.1"/>
</dbReference>